<feature type="compositionally biased region" description="Basic residues" evidence="1">
    <location>
        <begin position="269"/>
        <end position="280"/>
    </location>
</feature>
<feature type="compositionally biased region" description="Basic and acidic residues" evidence="1">
    <location>
        <begin position="840"/>
        <end position="858"/>
    </location>
</feature>
<evidence type="ECO:0000313" key="2">
    <source>
        <dbReference type="EMBL" id="KZV16681.1"/>
    </source>
</evidence>
<keyword evidence="3" id="KW-1185">Reference proteome</keyword>
<evidence type="ECO:0000256" key="1">
    <source>
        <dbReference type="SAM" id="MobiDB-lite"/>
    </source>
</evidence>
<feature type="region of interest" description="Disordered" evidence="1">
    <location>
        <begin position="260"/>
        <end position="283"/>
    </location>
</feature>
<gene>
    <name evidence="2" type="ORF">F511_20602</name>
</gene>
<organism evidence="2 3">
    <name type="scientific">Dorcoceras hygrometricum</name>
    <dbReference type="NCBI Taxonomy" id="472368"/>
    <lineage>
        <taxon>Eukaryota</taxon>
        <taxon>Viridiplantae</taxon>
        <taxon>Streptophyta</taxon>
        <taxon>Embryophyta</taxon>
        <taxon>Tracheophyta</taxon>
        <taxon>Spermatophyta</taxon>
        <taxon>Magnoliopsida</taxon>
        <taxon>eudicotyledons</taxon>
        <taxon>Gunneridae</taxon>
        <taxon>Pentapetalae</taxon>
        <taxon>asterids</taxon>
        <taxon>lamiids</taxon>
        <taxon>Lamiales</taxon>
        <taxon>Gesneriaceae</taxon>
        <taxon>Didymocarpoideae</taxon>
        <taxon>Trichosporeae</taxon>
        <taxon>Loxocarpinae</taxon>
        <taxon>Dorcoceras</taxon>
    </lineage>
</organism>
<dbReference type="AlphaFoldDB" id="A0A2Z7A5Y3"/>
<protein>
    <submittedName>
        <fullName evidence="2">Patatin-like protein 2</fullName>
    </submittedName>
</protein>
<feature type="region of interest" description="Disordered" evidence="1">
    <location>
        <begin position="790"/>
        <end position="892"/>
    </location>
</feature>
<sequence>MASALISNILHISFDSVLAMDDAGLVAVFEALVATGAFQLSMDGLTDLSEVPKDLFFDARSIVSDSGEQVSTSCKRREMNIEFRLLSDILAKTIFVKAGSFDIVTHERFLLMTAIISGVKINLSRLLFDILKDMATPGSSQAKGFAIQICVLLKNVSGLELGDSKEFPSPRILTEKTVHRYVVINEKVFGEEVADIPRVKKTPKKKAVSIKRPAVVTGDEPAVKKKRTSKSKSVSSKENLDILPVAQEVVPLQIIEPTPVAPAEQPSVPKRKSKKRRLRLPRGSYDENVESVDVQRAETAVDIFEEETVSVFEESETTVANVPVAESAAEEVILTSADEVDVIIEQVIAETAQMGADEEKIDIGEEFHARQAEQPVVTASDTDEDIETIDVGTGVGDQKLQTFDTADSRTDASADYIVTELVEEMKMAAVAQSADEAMSLEDILMTILVECPFPSASGEITKITLDIEVLVQLWEQIIDDVDRFFNSFSLKKLAALQTEDISAKEELVLNWAEADSTKVALQRHHFTLTKYRELLLRKFLEALIEQVSSVGFRRQTVTFLGWYQICTVFARFCLFNGLSTVDIRNFVSSIAENRTALRDIQSVNRSVFVSQNVQFIVSSPVEDQSVQMLLDQRPFSSSSSDDSSMHFVEDDIQFGDDATSTEFSLPTAATDVPDAFAQLRASIDQLHFEQIRRKDDRVLLNNIRHDARDHKNLLSLDLKSSQQKLSSRVAAAAFDTVDVRKEVKELNAKVTFLDGQVAAIRSELFDFRSKAEENHLNLSTQLGFLVDYINRGGDAQNGQGGSSRPQPPPDDQSRPSGGSGVRGSRPNVQSRYGGGTVSRESSDRGRSGSGSERRRPDDISGNSKRKRSHIGESGVDSGLPPKRGYQWFIFGE</sequence>
<reference evidence="2 3" key="1">
    <citation type="journal article" date="2015" name="Proc. Natl. Acad. Sci. U.S.A.">
        <title>The resurrection genome of Boea hygrometrica: A blueprint for survival of dehydration.</title>
        <authorList>
            <person name="Xiao L."/>
            <person name="Yang G."/>
            <person name="Zhang L."/>
            <person name="Yang X."/>
            <person name="Zhao S."/>
            <person name="Ji Z."/>
            <person name="Zhou Q."/>
            <person name="Hu M."/>
            <person name="Wang Y."/>
            <person name="Chen M."/>
            <person name="Xu Y."/>
            <person name="Jin H."/>
            <person name="Xiao X."/>
            <person name="Hu G."/>
            <person name="Bao F."/>
            <person name="Hu Y."/>
            <person name="Wan P."/>
            <person name="Li L."/>
            <person name="Deng X."/>
            <person name="Kuang T."/>
            <person name="Xiang C."/>
            <person name="Zhu J.K."/>
            <person name="Oliver M.J."/>
            <person name="He Y."/>
        </authorList>
    </citation>
    <scope>NUCLEOTIDE SEQUENCE [LARGE SCALE GENOMIC DNA]</scope>
    <source>
        <strain evidence="3">cv. XS01</strain>
    </source>
</reference>
<dbReference type="Proteomes" id="UP000250235">
    <property type="component" value="Unassembled WGS sequence"/>
</dbReference>
<proteinExistence type="predicted"/>
<accession>A0A2Z7A5Y3</accession>
<dbReference type="EMBL" id="KV018673">
    <property type="protein sequence ID" value="KZV16681.1"/>
    <property type="molecule type" value="Genomic_DNA"/>
</dbReference>
<name>A0A2Z7A5Y3_9LAMI</name>
<evidence type="ECO:0000313" key="3">
    <source>
        <dbReference type="Proteomes" id="UP000250235"/>
    </source>
</evidence>